<dbReference type="InterPro" id="IPR036977">
    <property type="entry name" value="DNA_primase_Znf_CHC2"/>
</dbReference>
<dbReference type="SUPFAM" id="SSF56731">
    <property type="entry name" value="DNA primase core"/>
    <property type="match status" value="1"/>
</dbReference>
<dbReference type="InterPro" id="IPR006171">
    <property type="entry name" value="TOPRIM_dom"/>
</dbReference>
<keyword evidence="2 12" id="KW-0639">Primosome</keyword>
<proteinExistence type="inferred from homology"/>
<comment type="subunit">
    <text evidence="12">Monomer. Interacts with DnaB.</text>
</comment>
<dbReference type="SUPFAM" id="SSF57783">
    <property type="entry name" value="Zinc beta-ribbon"/>
    <property type="match status" value="1"/>
</dbReference>
<dbReference type="Pfam" id="PF10410">
    <property type="entry name" value="DnaB_bind"/>
    <property type="match status" value="1"/>
</dbReference>
<dbReference type="InterPro" id="IPR030846">
    <property type="entry name" value="DnaG_bac"/>
</dbReference>
<evidence type="ECO:0000313" key="16">
    <source>
        <dbReference type="EMBL" id="MBR8826502.1"/>
    </source>
</evidence>
<dbReference type="GO" id="GO:0003899">
    <property type="term" value="F:DNA-directed RNA polymerase activity"/>
    <property type="evidence" value="ECO:0007669"/>
    <property type="project" value="UniProtKB-UniRule"/>
</dbReference>
<dbReference type="SMART" id="SM00493">
    <property type="entry name" value="TOPRIM"/>
    <property type="match status" value="1"/>
</dbReference>
<dbReference type="Pfam" id="PF13155">
    <property type="entry name" value="Toprim_2"/>
    <property type="match status" value="1"/>
</dbReference>
<keyword evidence="10 12" id="KW-0238">DNA-binding</keyword>
<evidence type="ECO:0000256" key="9">
    <source>
        <dbReference type="ARBA" id="ARBA00022842"/>
    </source>
</evidence>
<evidence type="ECO:0000256" key="14">
    <source>
        <dbReference type="PIRSR" id="PIRSR002811-1"/>
    </source>
</evidence>
<dbReference type="FunFam" id="3.40.1360.10:FF:000002">
    <property type="entry name" value="DNA primase"/>
    <property type="match status" value="1"/>
</dbReference>
<comment type="caution">
    <text evidence="16">The sequence shown here is derived from an EMBL/GenBank/DDBJ whole genome shotgun (WGS) entry which is preliminary data.</text>
</comment>
<dbReference type="AlphaFoldDB" id="A0A941GR71"/>
<dbReference type="InterPro" id="IPR019475">
    <property type="entry name" value="DNA_primase_DnaB-bd"/>
</dbReference>
<dbReference type="Pfam" id="PF08275">
    <property type="entry name" value="DNAG_N"/>
    <property type="match status" value="1"/>
</dbReference>
<dbReference type="PANTHER" id="PTHR30313">
    <property type="entry name" value="DNA PRIMASE"/>
    <property type="match status" value="1"/>
</dbReference>
<dbReference type="InterPro" id="IPR002694">
    <property type="entry name" value="Znf_CHC2"/>
</dbReference>
<evidence type="ECO:0000256" key="13">
    <source>
        <dbReference type="PIRNR" id="PIRNR002811"/>
    </source>
</evidence>
<dbReference type="InterPro" id="IPR013264">
    <property type="entry name" value="DNAG_N"/>
</dbReference>
<dbReference type="Proteomes" id="UP000767446">
    <property type="component" value="Unassembled WGS sequence"/>
</dbReference>
<keyword evidence="11 12" id="KW-0804">Transcription</keyword>
<dbReference type="PIRSF" id="PIRSF002811">
    <property type="entry name" value="DnaG"/>
    <property type="match status" value="1"/>
</dbReference>
<keyword evidence="5 12" id="KW-0235">DNA replication</keyword>
<keyword evidence="4 12" id="KW-0548">Nucleotidyltransferase</keyword>
<evidence type="ECO:0000256" key="3">
    <source>
        <dbReference type="ARBA" id="ARBA00022679"/>
    </source>
</evidence>
<dbReference type="GO" id="GO:0008270">
    <property type="term" value="F:zinc ion binding"/>
    <property type="evidence" value="ECO:0007669"/>
    <property type="project" value="UniProtKB-UniRule"/>
</dbReference>
<gene>
    <name evidence="12 16" type="primary">dnaG</name>
    <name evidence="16" type="ORF">DSM107014_01115</name>
</gene>
<evidence type="ECO:0000313" key="17">
    <source>
        <dbReference type="Proteomes" id="UP000767446"/>
    </source>
</evidence>
<dbReference type="Gene3D" id="3.40.1360.10">
    <property type="match status" value="1"/>
</dbReference>
<dbReference type="GO" id="GO:1990077">
    <property type="term" value="C:primosome complex"/>
    <property type="evidence" value="ECO:0007669"/>
    <property type="project" value="UniProtKB-KW"/>
</dbReference>
<dbReference type="NCBIfam" id="TIGR01391">
    <property type="entry name" value="dnaG"/>
    <property type="match status" value="1"/>
</dbReference>
<dbReference type="GO" id="GO:0006269">
    <property type="term" value="P:DNA replication, synthesis of primer"/>
    <property type="evidence" value="ECO:0007669"/>
    <property type="project" value="UniProtKB-UniRule"/>
</dbReference>
<dbReference type="HAMAP" id="MF_00974">
    <property type="entry name" value="DNA_primase_DnaG"/>
    <property type="match status" value="1"/>
</dbReference>
<feature type="zinc finger region" description="CHC2-type" evidence="12 14">
    <location>
        <begin position="41"/>
        <end position="65"/>
    </location>
</feature>
<evidence type="ECO:0000256" key="2">
    <source>
        <dbReference type="ARBA" id="ARBA00022515"/>
    </source>
</evidence>
<organism evidence="16 17">
    <name type="scientific">Gomphosphaeria aponina SAG 52.96 = DSM 107014</name>
    <dbReference type="NCBI Taxonomy" id="1521640"/>
    <lineage>
        <taxon>Bacteria</taxon>
        <taxon>Bacillati</taxon>
        <taxon>Cyanobacteriota</taxon>
        <taxon>Cyanophyceae</taxon>
        <taxon>Oscillatoriophycideae</taxon>
        <taxon>Chroococcales</taxon>
        <taxon>Gomphosphaeriaceae</taxon>
        <taxon>Gomphosphaeria</taxon>
    </lineage>
</organism>
<keyword evidence="1 12" id="KW-0240">DNA-directed RNA polymerase</keyword>
<keyword evidence="7 12" id="KW-0863">Zinc-finger</keyword>
<comment type="domain">
    <text evidence="12">Contains an N-terminal zinc-binding domain, a central core domain that contains the primase activity, and a C-terminal DnaB-binding domain.</text>
</comment>
<comment type="cofactor">
    <cofactor evidence="12 13 14">
        <name>Zn(2+)</name>
        <dbReference type="ChEBI" id="CHEBI:29105"/>
    </cofactor>
    <text evidence="12 13 14">Binds 1 zinc ion per monomer.</text>
</comment>
<evidence type="ECO:0000256" key="10">
    <source>
        <dbReference type="ARBA" id="ARBA00023125"/>
    </source>
</evidence>
<dbReference type="GO" id="GO:0000428">
    <property type="term" value="C:DNA-directed RNA polymerase complex"/>
    <property type="evidence" value="ECO:0007669"/>
    <property type="project" value="UniProtKB-KW"/>
</dbReference>
<evidence type="ECO:0000256" key="8">
    <source>
        <dbReference type="ARBA" id="ARBA00022833"/>
    </source>
</evidence>
<evidence type="ECO:0000256" key="12">
    <source>
        <dbReference type="HAMAP-Rule" id="MF_00974"/>
    </source>
</evidence>
<evidence type="ECO:0000256" key="11">
    <source>
        <dbReference type="ARBA" id="ARBA00023163"/>
    </source>
</evidence>
<dbReference type="SMART" id="SM00400">
    <property type="entry name" value="ZnF_CHCC"/>
    <property type="match status" value="1"/>
</dbReference>
<dbReference type="PROSITE" id="PS50880">
    <property type="entry name" value="TOPRIM"/>
    <property type="match status" value="1"/>
</dbReference>
<dbReference type="InterPro" id="IPR037068">
    <property type="entry name" value="DNA_primase_core_N_sf"/>
</dbReference>
<dbReference type="InterPro" id="IPR050219">
    <property type="entry name" value="DnaG_primase"/>
</dbReference>
<feature type="domain" description="Toprim" evidence="15">
    <location>
        <begin position="265"/>
        <end position="350"/>
    </location>
</feature>
<dbReference type="PANTHER" id="PTHR30313:SF2">
    <property type="entry name" value="DNA PRIMASE"/>
    <property type="match status" value="1"/>
</dbReference>
<keyword evidence="3 12" id="KW-0808">Transferase</keyword>
<name>A0A941GR71_9CHRO</name>
<accession>A0A941GR71</accession>
<dbReference type="CDD" id="cd03364">
    <property type="entry name" value="TOPRIM_DnaG_primases"/>
    <property type="match status" value="1"/>
</dbReference>
<comment type="similarity">
    <text evidence="12 13">Belongs to the DnaG primase family.</text>
</comment>
<keyword evidence="8 12" id="KW-0862">Zinc</keyword>
<evidence type="ECO:0000256" key="7">
    <source>
        <dbReference type="ARBA" id="ARBA00022771"/>
    </source>
</evidence>
<dbReference type="Gene3D" id="3.90.580.10">
    <property type="entry name" value="Zinc finger, CHC2-type domain"/>
    <property type="match status" value="1"/>
</dbReference>
<evidence type="ECO:0000259" key="15">
    <source>
        <dbReference type="PROSITE" id="PS50880"/>
    </source>
</evidence>
<sequence length="635" mass="73221">METAHLHPDTIEEVKEKVDIVDIISDNVVLRKRGKDYFGLCPFHKEKTPSFSVSPSKQLYYCFGCGTGGSAIKFLMELGKQSFQTVVLDLAQRYQIPLKTLEPKQRLELERQISLREQLYEILALTASFYQHALQQPQGEGALTYLQSERNLRSDTIQQFQLGYAPGGWETLYRYLVEEKRYSVELVAEAGLIKKRKSEDGYYDQFRDRLMIPICDHQGRIIAFGSRTLSEEQPKYLNSPETPLFNKSKTLFALNLARNQIIEQDLAVIVEGYFDAIALHARGISNVVACLGTALTSDQLKLLLRYTDSKQVVFNFDGDTAGINAAQRAIGEIESLILAGQVQLRVLNLPNSKDADEFMQAHPDAIAQYRTLLETAPLWLDWLIIQTLTGHNLKQADEFQHVAQKLVKLLTQIDHLDLRTHYLAKSAELLSRGDAQYFKKIQEDLHTQVNQRRKGGSKKNSSIFLLPEQTQLEQAEALLLRIYLHFPAQRNAIFNTLEEKDLLFSLSHHRYLWRQILKLEPLPPEKNSASDILTQLASQDFPEMAQVIHLFELDETTQGDIARLPLLMQAAIASLELVSCENHKRYCYEQWQKLDSHTNSDQWQYYYQEYFNFKQRMIALESQRHFTLLDLLNYH</sequence>
<dbReference type="InterPro" id="IPR034151">
    <property type="entry name" value="TOPRIM_DnaG_bac"/>
</dbReference>
<keyword evidence="6 12" id="KW-0479">Metal-binding</keyword>
<keyword evidence="9" id="KW-0460">Magnesium</keyword>
<protein>
    <recommendedName>
        <fullName evidence="12 13">DNA primase</fullName>
        <ecNumber evidence="12">2.7.7.101</ecNumber>
    </recommendedName>
</protein>
<evidence type="ECO:0000256" key="5">
    <source>
        <dbReference type="ARBA" id="ARBA00022705"/>
    </source>
</evidence>
<dbReference type="FunFam" id="3.90.980.10:FF:000001">
    <property type="entry name" value="DNA primase"/>
    <property type="match status" value="1"/>
</dbReference>
<dbReference type="EMBL" id="JADQBC010000004">
    <property type="protein sequence ID" value="MBR8826502.1"/>
    <property type="molecule type" value="Genomic_DNA"/>
</dbReference>
<dbReference type="InterPro" id="IPR006295">
    <property type="entry name" value="DNA_primase_DnaG"/>
</dbReference>
<evidence type="ECO:0000256" key="6">
    <source>
        <dbReference type="ARBA" id="ARBA00022723"/>
    </source>
</evidence>
<dbReference type="GO" id="GO:0003677">
    <property type="term" value="F:DNA binding"/>
    <property type="evidence" value="ECO:0007669"/>
    <property type="project" value="UniProtKB-KW"/>
</dbReference>
<evidence type="ECO:0000256" key="1">
    <source>
        <dbReference type="ARBA" id="ARBA00022478"/>
    </source>
</evidence>
<dbReference type="Gene3D" id="3.90.980.10">
    <property type="entry name" value="DNA primase, catalytic core, N-terminal domain"/>
    <property type="match status" value="1"/>
</dbReference>
<dbReference type="GO" id="GO:0005737">
    <property type="term" value="C:cytoplasm"/>
    <property type="evidence" value="ECO:0007669"/>
    <property type="project" value="TreeGrafter"/>
</dbReference>
<reference evidence="16" key="1">
    <citation type="submission" date="2021-02" db="EMBL/GenBank/DDBJ databases">
        <title>Metagenome analyses of Stigonema ocellatum DSM 106950, Chlorogloea purpurea SAG 13.99 and Gomphosphaeria aponina DSM 107014.</title>
        <authorList>
            <person name="Marter P."/>
            <person name="Huang S."/>
        </authorList>
    </citation>
    <scope>NUCLEOTIDE SEQUENCE</scope>
    <source>
        <strain evidence="16">JP213</strain>
    </source>
</reference>
<comment type="catalytic activity">
    <reaction evidence="12">
        <text>ssDNA + n NTP = ssDNA/pppN(pN)n-1 hybrid + (n-1) diphosphate.</text>
        <dbReference type="EC" id="2.7.7.101"/>
    </reaction>
</comment>
<dbReference type="EC" id="2.7.7.101" evidence="12"/>
<comment type="function">
    <text evidence="12 13">RNA polymerase that catalyzes the synthesis of short RNA molecules used as primers for DNA polymerase during DNA replication.</text>
</comment>
<dbReference type="FunFam" id="3.90.580.10:FF:000001">
    <property type="entry name" value="DNA primase"/>
    <property type="match status" value="1"/>
</dbReference>
<evidence type="ECO:0000256" key="4">
    <source>
        <dbReference type="ARBA" id="ARBA00022695"/>
    </source>
</evidence>
<dbReference type="Pfam" id="PF01807">
    <property type="entry name" value="Zn_ribbon_DnaG"/>
    <property type="match status" value="1"/>
</dbReference>